<dbReference type="Proteomes" id="UP000326396">
    <property type="component" value="Linkage Group LG17"/>
</dbReference>
<dbReference type="OrthoDB" id="1878267at2759"/>
<dbReference type="InterPro" id="IPR044797">
    <property type="entry name" value="At4g06598-like"/>
</dbReference>
<dbReference type="PANTHER" id="PTHR46835">
    <property type="entry name" value="BASIC-LEUCINE ZIPPER (BZIP) TRANSCRIPTION FACTOR FAMILY PROTEIN-RELATED"/>
    <property type="match status" value="1"/>
</dbReference>
<dbReference type="EMBL" id="SZYD01000009">
    <property type="protein sequence ID" value="KAD5317970.1"/>
    <property type="molecule type" value="Genomic_DNA"/>
</dbReference>
<dbReference type="SUPFAM" id="SSF57959">
    <property type="entry name" value="Leucine zipper domain"/>
    <property type="match status" value="1"/>
</dbReference>
<comment type="caution">
    <text evidence="2">The sequence shown here is derived from an EMBL/GenBank/DDBJ whole genome shotgun (WGS) entry which is preliminary data.</text>
</comment>
<reference evidence="2 3" key="1">
    <citation type="submission" date="2019-05" db="EMBL/GenBank/DDBJ databases">
        <title>Mikania micrantha, genome provides insights into the molecular mechanism of rapid growth.</title>
        <authorList>
            <person name="Liu B."/>
        </authorList>
    </citation>
    <scope>NUCLEOTIDE SEQUENCE [LARGE SCALE GENOMIC DNA]</scope>
    <source>
        <strain evidence="2">NLD-2019</strain>
        <tissue evidence="2">Leaf</tissue>
    </source>
</reference>
<protein>
    <recommendedName>
        <fullName evidence="4">BZIP domain-containing protein</fullName>
    </recommendedName>
</protein>
<dbReference type="InterPro" id="IPR046347">
    <property type="entry name" value="bZIP_sf"/>
</dbReference>
<dbReference type="GO" id="GO:0003700">
    <property type="term" value="F:DNA-binding transcription factor activity"/>
    <property type="evidence" value="ECO:0007669"/>
    <property type="project" value="InterPro"/>
</dbReference>
<dbReference type="PANTHER" id="PTHR46835:SF3">
    <property type="entry name" value="BASIC-LEUCINE ZIPPER (BZIP) TRANSCRIPTION FACTOR FAMILY PROTEIN"/>
    <property type="match status" value="1"/>
</dbReference>
<evidence type="ECO:0000256" key="1">
    <source>
        <dbReference type="SAM" id="Coils"/>
    </source>
</evidence>
<evidence type="ECO:0000313" key="3">
    <source>
        <dbReference type="Proteomes" id="UP000326396"/>
    </source>
</evidence>
<organism evidence="2 3">
    <name type="scientific">Mikania micrantha</name>
    <name type="common">bitter vine</name>
    <dbReference type="NCBI Taxonomy" id="192012"/>
    <lineage>
        <taxon>Eukaryota</taxon>
        <taxon>Viridiplantae</taxon>
        <taxon>Streptophyta</taxon>
        <taxon>Embryophyta</taxon>
        <taxon>Tracheophyta</taxon>
        <taxon>Spermatophyta</taxon>
        <taxon>Magnoliopsida</taxon>
        <taxon>eudicotyledons</taxon>
        <taxon>Gunneridae</taxon>
        <taxon>Pentapetalae</taxon>
        <taxon>asterids</taxon>
        <taxon>campanulids</taxon>
        <taxon>Asterales</taxon>
        <taxon>Asteraceae</taxon>
        <taxon>Asteroideae</taxon>
        <taxon>Heliantheae alliance</taxon>
        <taxon>Eupatorieae</taxon>
        <taxon>Mikania</taxon>
    </lineage>
</organism>
<accession>A0A5N6NUM3</accession>
<dbReference type="GO" id="GO:0005634">
    <property type="term" value="C:nucleus"/>
    <property type="evidence" value="ECO:0007669"/>
    <property type="project" value="UniProtKB-ARBA"/>
</dbReference>
<dbReference type="CDD" id="cd14703">
    <property type="entry name" value="bZIP_plant_RF2"/>
    <property type="match status" value="1"/>
</dbReference>
<sequence>MTSFRKFAQCSRVRKLQYIAELEKNVQALQAEGSEVSAEVEFLNQQSFILGMENKALKQRLDNLAQEQPITYSKCPHTLFVLCNLY</sequence>
<keyword evidence="3" id="KW-1185">Reference proteome</keyword>
<proteinExistence type="predicted"/>
<keyword evidence="1" id="KW-0175">Coiled coil</keyword>
<gene>
    <name evidence="2" type="ORF">E3N88_17916</name>
</gene>
<evidence type="ECO:0008006" key="4">
    <source>
        <dbReference type="Google" id="ProtNLM"/>
    </source>
</evidence>
<dbReference type="InterPro" id="IPR044759">
    <property type="entry name" value="bZIP_RF2"/>
</dbReference>
<dbReference type="Gene3D" id="1.20.5.170">
    <property type="match status" value="1"/>
</dbReference>
<dbReference type="AlphaFoldDB" id="A0A5N6NUM3"/>
<feature type="coiled-coil region" evidence="1">
    <location>
        <begin position="12"/>
        <end position="46"/>
    </location>
</feature>
<name>A0A5N6NUM3_9ASTR</name>
<evidence type="ECO:0000313" key="2">
    <source>
        <dbReference type="EMBL" id="KAD5317970.1"/>
    </source>
</evidence>